<evidence type="ECO:0000256" key="1">
    <source>
        <dbReference type="ARBA" id="ARBA00022723"/>
    </source>
</evidence>
<keyword evidence="4" id="KW-0862">Zinc</keyword>
<dbReference type="GO" id="GO:0045944">
    <property type="term" value="P:positive regulation of transcription by RNA polymerase II"/>
    <property type="evidence" value="ECO:0007669"/>
    <property type="project" value="UniProtKB-ARBA"/>
</dbReference>
<protein>
    <recommendedName>
        <fullName evidence="7">C2H2-type domain-containing protein</fullName>
    </recommendedName>
</protein>
<reference evidence="8" key="1">
    <citation type="submission" date="2020-11" db="EMBL/GenBank/DDBJ databases">
        <authorList>
            <consortium name="DOE Joint Genome Institute"/>
            <person name="Ahrendt S."/>
            <person name="Riley R."/>
            <person name="Andreopoulos W."/>
            <person name="Labutti K."/>
            <person name="Pangilinan J."/>
            <person name="Ruiz-Duenas F.J."/>
            <person name="Barrasa J.M."/>
            <person name="Sanchez-Garcia M."/>
            <person name="Camarero S."/>
            <person name="Miyauchi S."/>
            <person name="Serrano A."/>
            <person name="Linde D."/>
            <person name="Babiker R."/>
            <person name="Drula E."/>
            <person name="Ayuso-Fernandez I."/>
            <person name="Pacheco R."/>
            <person name="Padilla G."/>
            <person name="Ferreira P."/>
            <person name="Barriuso J."/>
            <person name="Kellner H."/>
            <person name="Castanera R."/>
            <person name="Alfaro M."/>
            <person name="Ramirez L."/>
            <person name="Pisabarro A.G."/>
            <person name="Kuo A."/>
            <person name="Tritt A."/>
            <person name="Lipzen A."/>
            <person name="He G."/>
            <person name="Yan M."/>
            <person name="Ng V."/>
            <person name="Cullen D."/>
            <person name="Martin F."/>
            <person name="Rosso M.-N."/>
            <person name="Henrissat B."/>
            <person name="Hibbett D."/>
            <person name="Martinez A.T."/>
            <person name="Grigoriev I.V."/>
        </authorList>
    </citation>
    <scope>NUCLEOTIDE SEQUENCE</scope>
    <source>
        <strain evidence="8">CBS 506.95</strain>
    </source>
</reference>
<dbReference type="EMBL" id="MU157869">
    <property type="protein sequence ID" value="KAF9526585.1"/>
    <property type="molecule type" value="Genomic_DNA"/>
</dbReference>
<evidence type="ECO:0000256" key="6">
    <source>
        <dbReference type="SAM" id="MobiDB-lite"/>
    </source>
</evidence>
<dbReference type="FunFam" id="3.30.160.60:FF:000072">
    <property type="entry name" value="zinc finger protein 143 isoform X1"/>
    <property type="match status" value="1"/>
</dbReference>
<accession>A0A9P6ECQ4</accession>
<feature type="compositionally biased region" description="Polar residues" evidence="6">
    <location>
        <begin position="155"/>
        <end position="176"/>
    </location>
</feature>
<evidence type="ECO:0000256" key="5">
    <source>
        <dbReference type="PROSITE-ProRule" id="PRU00042"/>
    </source>
</evidence>
<feature type="compositionally biased region" description="Low complexity" evidence="6">
    <location>
        <begin position="177"/>
        <end position="190"/>
    </location>
</feature>
<feature type="domain" description="C2H2-type" evidence="7">
    <location>
        <begin position="16"/>
        <end position="40"/>
    </location>
</feature>
<feature type="compositionally biased region" description="Low complexity" evidence="6">
    <location>
        <begin position="142"/>
        <end position="154"/>
    </location>
</feature>
<keyword evidence="9" id="KW-1185">Reference proteome</keyword>
<keyword evidence="2" id="KW-0677">Repeat</keyword>
<dbReference type="SMART" id="SM00355">
    <property type="entry name" value="ZnF_C2H2"/>
    <property type="match status" value="3"/>
</dbReference>
<dbReference type="GO" id="GO:0005634">
    <property type="term" value="C:nucleus"/>
    <property type="evidence" value="ECO:0007669"/>
    <property type="project" value="UniProtKB-ARBA"/>
</dbReference>
<dbReference type="OrthoDB" id="654211at2759"/>
<evidence type="ECO:0000256" key="2">
    <source>
        <dbReference type="ARBA" id="ARBA00022737"/>
    </source>
</evidence>
<dbReference type="PANTHER" id="PTHR19818:SF139">
    <property type="entry name" value="PAIR-RULE PROTEIN ODD-PAIRED"/>
    <property type="match status" value="1"/>
</dbReference>
<proteinExistence type="predicted"/>
<evidence type="ECO:0000259" key="7">
    <source>
        <dbReference type="PROSITE" id="PS50157"/>
    </source>
</evidence>
<dbReference type="Gene3D" id="3.30.160.60">
    <property type="entry name" value="Classic Zinc Finger"/>
    <property type="match status" value="2"/>
</dbReference>
<evidence type="ECO:0000313" key="9">
    <source>
        <dbReference type="Proteomes" id="UP000807306"/>
    </source>
</evidence>
<dbReference type="PROSITE" id="PS00028">
    <property type="entry name" value="ZINC_FINGER_C2H2_1"/>
    <property type="match status" value="2"/>
</dbReference>
<sequence>MMSPAKVDRTKKPSPFVCDVAECNKTFTRMYDLQRHRRIHCEYGDRQFRCQVEGCFFRANQLAGLKVHANSIHLGIRMRCDEPGCDKTFSDPSSRNKHRQRFHRQHSRSETSIGLEDKPIVFLENISAESSRELRSQSMETSASAGPSNSAASSEPTDSAAPSISRYPSESVDSFNSLESLESTEPSESAEPSDDLDPPVFQYTLESTIPPVPEYFPLPHRPGSQDISLLHGLIKNDYYIPCTHRTTKPNYSQSSSFYIHNNSYNRRLSD</sequence>
<dbReference type="AlphaFoldDB" id="A0A9P6ECQ4"/>
<dbReference type="GO" id="GO:0000978">
    <property type="term" value="F:RNA polymerase II cis-regulatory region sequence-specific DNA binding"/>
    <property type="evidence" value="ECO:0007669"/>
    <property type="project" value="UniProtKB-ARBA"/>
</dbReference>
<dbReference type="PROSITE" id="PS50157">
    <property type="entry name" value="ZINC_FINGER_C2H2_2"/>
    <property type="match status" value="2"/>
</dbReference>
<keyword evidence="3 5" id="KW-0863">Zinc-finger</keyword>
<dbReference type="InterPro" id="IPR050329">
    <property type="entry name" value="GLI_C2H2-zinc-finger"/>
</dbReference>
<evidence type="ECO:0000256" key="3">
    <source>
        <dbReference type="ARBA" id="ARBA00022771"/>
    </source>
</evidence>
<gene>
    <name evidence="8" type="ORF">CPB83DRAFT_857413</name>
</gene>
<dbReference type="Proteomes" id="UP000807306">
    <property type="component" value="Unassembled WGS sequence"/>
</dbReference>
<comment type="caution">
    <text evidence="8">The sequence shown here is derived from an EMBL/GenBank/DDBJ whole genome shotgun (WGS) entry which is preliminary data.</text>
</comment>
<dbReference type="PANTHER" id="PTHR19818">
    <property type="entry name" value="ZINC FINGER PROTEIN ZIC AND GLI"/>
    <property type="match status" value="1"/>
</dbReference>
<feature type="domain" description="C2H2-type" evidence="7">
    <location>
        <begin position="78"/>
        <end position="108"/>
    </location>
</feature>
<evidence type="ECO:0000313" key="8">
    <source>
        <dbReference type="EMBL" id="KAF9526585.1"/>
    </source>
</evidence>
<organism evidence="8 9">
    <name type="scientific">Crepidotus variabilis</name>
    <dbReference type="NCBI Taxonomy" id="179855"/>
    <lineage>
        <taxon>Eukaryota</taxon>
        <taxon>Fungi</taxon>
        <taxon>Dikarya</taxon>
        <taxon>Basidiomycota</taxon>
        <taxon>Agaricomycotina</taxon>
        <taxon>Agaricomycetes</taxon>
        <taxon>Agaricomycetidae</taxon>
        <taxon>Agaricales</taxon>
        <taxon>Agaricineae</taxon>
        <taxon>Crepidotaceae</taxon>
        <taxon>Crepidotus</taxon>
    </lineage>
</organism>
<dbReference type="InterPro" id="IPR036236">
    <property type="entry name" value="Znf_C2H2_sf"/>
</dbReference>
<name>A0A9P6ECQ4_9AGAR</name>
<feature type="region of interest" description="Disordered" evidence="6">
    <location>
        <begin position="87"/>
        <end position="113"/>
    </location>
</feature>
<feature type="region of interest" description="Disordered" evidence="6">
    <location>
        <begin position="132"/>
        <end position="201"/>
    </location>
</feature>
<feature type="compositionally biased region" description="Basic residues" evidence="6">
    <location>
        <begin position="95"/>
        <end position="106"/>
    </location>
</feature>
<dbReference type="GO" id="GO:0000981">
    <property type="term" value="F:DNA-binding transcription factor activity, RNA polymerase II-specific"/>
    <property type="evidence" value="ECO:0007669"/>
    <property type="project" value="TreeGrafter"/>
</dbReference>
<dbReference type="Pfam" id="PF00096">
    <property type="entry name" value="zf-C2H2"/>
    <property type="match status" value="2"/>
</dbReference>
<dbReference type="SUPFAM" id="SSF57667">
    <property type="entry name" value="beta-beta-alpha zinc fingers"/>
    <property type="match status" value="1"/>
</dbReference>
<dbReference type="InterPro" id="IPR013087">
    <property type="entry name" value="Znf_C2H2_type"/>
</dbReference>
<evidence type="ECO:0000256" key="4">
    <source>
        <dbReference type="ARBA" id="ARBA00022833"/>
    </source>
</evidence>
<keyword evidence="1" id="KW-0479">Metal-binding</keyword>
<dbReference type="GO" id="GO:0008270">
    <property type="term" value="F:zinc ion binding"/>
    <property type="evidence" value="ECO:0007669"/>
    <property type="project" value="UniProtKB-KW"/>
</dbReference>